<sequence>MEAMPPSNVGAISSPARIELEEMIGLKRAGESFDLTTIRARAISSGGHLSPFKGRGVEFDEARPYEPGDDLRTIDWRVTARTGKPYTKVFREERDRPVIVWADMREPMLFATQGVYKAVQAARTAALIAWSTVAHSDRFGGLIFSETEHVELRPRLGRRAALHLLKVLSQEKIWSRGQSQDAKVQHAEHALVRLMRVARPGSLIFLLSDFRDLSLKFETQLRQLARHCDLFLVHFFDPVEKDLPPPGRYRVKLGTRTMAIDTDPPLIRQGYRKQFEQRQKKLRDIARSAGIHFLECSTADDPRELLAGGFENR</sequence>
<reference evidence="2" key="1">
    <citation type="submission" date="2018-05" db="EMBL/GenBank/DDBJ databases">
        <authorList>
            <person name="Lanie J.A."/>
            <person name="Ng W.-L."/>
            <person name="Kazmierczak K.M."/>
            <person name="Andrzejewski T.M."/>
            <person name="Davidsen T.M."/>
            <person name="Wayne K.J."/>
            <person name="Tettelin H."/>
            <person name="Glass J.I."/>
            <person name="Rusch D."/>
            <person name="Podicherti R."/>
            <person name="Tsui H.-C.T."/>
            <person name="Winkler M.E."/>
        </authorList>
    </citation>
    <scope>NUCLEOTIDE SEQUENCE</scope>
</reference>
<proteinExistence type="predicted"/>
<evidence type="ECO:0000259" key="1">
    <source>
        <dbReference type="Pfam" id="PF01882"/>
    </source>
</evidence>
<accession>A0A381X2L7</accession>
<organism evidence="2">
    <name type="scientific">marine metagenome</name>
    <dbReference type="NCBI Taxonomy" id="408172"/>
    <lineage>
        <taxon>unclassified sequences</taxon>
        <taxon>metagenomes</taxon>
        <taxon>ecological metagenomes</taxon>
    </lineage>
</organism>
<evidence type="ECO:0000313" key="2">
    <source>
        <dbReference type="EMBL" id="SVA58965.1"/>
    </source>
</evidence>
<dbReference type="Pfam" id="PF01882">
    <property type="entry name" value="DUF58"/>
    <property type="match status" value="1"/>
</dbReference>
<protein>
    <recommendedName>
        <fullName evidence="1">DUF58 domain-containing protein</fullName>
    </recommendedName>
</protein>
<dbReference type="PANTHER" id="PTHR33608">
    <property type="entry name" value="BLL2464 PROTEIN"/>
    <property type="match status" value="1"/>
</dbReference>
<name>A0A381X2L7_9ZZZZ</name>
<dbReference type="EMBL" id="UINC01013688">
    <property type="protein sequence ID" value="SVA58965.1"/>
    <property type="molecule type" value="Genomic_DNA"/>
</dbReference>
<dbReference type="AlphaFoldDB" id="A0A381X2L7"/>
<feature type="domain" description="DUF58" evidence="1">
    <location>
        <begin position="61"/>
        <end position="279"/>
    </location>
</feature>
<dbReference type="PANTHER" id="PTHR33608:SF12">
    <property type="entry name" value="DUF58 DOMAIN-CONTAINING PROTEIN"/>
    <property type="match status" value="1"/>
</dbReference>
<gene>
    <name evidence="2" type="ORF">METZ01_LOCUS111819</name>
</gene>
<dbReference type="InterPro" id="IPR002881">
    <property type="entry name" value="DUF58"/>
</dbReference>